<evidence type="ECO:0008006" key="7">
    <source>
        <dbReference type="Google" id="ProtNLM"/>
    </source>
</evidence>
<dbReference type="EMBL" id="LFYR01000671">
    <property type="protein sequence ID" value="KMZ71510.1"/>
    <property type="molecule type" value="Genomic_DNA"/>
</dbReference>
<feature type="compositionally biased region" description="Basic residues" evidence="2">
    <location>
        <begin position="308"/>
        <end position="317"/>
    </location>
</feature>
<accession>A0A0K9PTE2</accession>
<dbReference type="SMART" id="SM00591">
    <property type="entry name" value="RWD"/>
    <property type="match status" value="1"/>
</dbReference>
<keyword evidence="6" id="KW-1185">Reference proteome</keyword>
<dbReference type="AlphaFoldDB" id="A0A0K9PTE2"/>
<evidence type="ECO:0000259" key="3">
    <source>
        <dbReference type="PROSITE" id="PS50089"/>
    </source>
</evidence>
<dbReference type="PANTHER" id="PTHR13198:SF4">
    <property type="entry name" value="E3 UBIQUITIN-PROTEIN LIGASE RNF25"/>
    <property type="match status" value="1"/>
</dbReference>
<dbReference type="OrthoDB" id="432311at2759"/>
<dbReference type="PANTHER" id="PTHR13198">
    <property type="entry name" value="RING FINGER PROTEIN 25"/>
    <property type="match status" value="1"/>
</dbReference>
<dbReference type="STRING" id="29655.A0A0K9PTE2"/>
<dbReference type="InterPro" id="IPR039133">
    <property type="entry name" value="RNF25"/>
</dbReference>
<dbReference type="SUPFAM" id="SSF57850">
    <property type="entry name" value="RING/U-box"/>
    <property type="match status" value="1"/>
</dbReference>
<dbReference type="Proteomes" id="UP000036987">
    <property type="component" value="Unassembled WGS sequence"/>
</dbReference>
<dbReference type="OMA" id="YQHHNRR"/>
<dbReference type="CDD" id="cd23818">
    <property type="entry name" value="RWD_RNF25"/>
    <property type="match status" value="1"/>
</dbReference>
<organism evidence="5 6">
    <name type="scientific">Zostera marina</name>
    <name type="common">Eelgrass</name>
    <dbReference type="NCBI Taxonomy" id="29655"/>
    <lineage>
        <taxon>Eukaryota</taxon>
        <taxon>Viridiplantae</taxon>
        <taxon>Streptophyta</taxon>
        <taxon>Embryophyta</taxon>
        <taxon>Tracheophyta</taxon>
        <taxon>Spermatophyta</taxon>
        <taxon>Magnoliopsida</taxon>
        <taxon>Liliopsida</taxon>
        <taxon>Zosteraceae</taxon>
        <taxon>Zostera</taxon>
    </lineage>
</organism>
<dbReference type="SUPFAM" id="SSF54495">
    <property type="entry name" value="UBC-like"/>
    <property type="match status" value="1"/>
</dbReference>
<dbReference type="GO" id="GO:0008270">
    <property type="term" value="F:zinc ion binding"/>
    <property type="evidence" value="ECO:0007669"/>
    <property type="project" value="UniProtKB-KW"/>
</dbReference>
<name>A0A0K9PTE2_ZOSMR</name>
<dbReference type="FunFam" id="3.30.40.10:FF:000914">
    <property type="entry name" value="RWD domain-containing protein"/>
    <property type="match status" value="1"/>
</dbReference>
<dbReference type="PROSITE" id="PS50089">
    <property type="entry name" value="ZF_RING_2"/>
    <property type="match status" value="1"/>
</dbReference>
<comment type="caution">
    <text evidence="5">The sequence shown here is derived from an EMBL/GenBank/DDBJ whole genome shotgun (WGS) entry which is preliminary data.</text>
</comment>
<evidence type="ECO:0000313" key="6">
    <source>
        <dbReference type="Proteomes" id="UP000036987"/>
    </source>
</evidence>
<dbReference type="Gene3D" id="3.10.110.10">
    <property type="entry name" value="Ubiquitin Conjugating Enzyme"/>
    <property type="match status" value="1"/>
</dbReference>
<dbReference type="SMART" id="SM00184">
    <property type="entry name" value="RING"/>
    <property type="match status" value="1"/>
</dbReference>
<evidence type="ECO:0000313" key="5">
    <source>
        <dbReference type="EMBL" id="KMZ71510.1"/>
    </source>
</evidence>
<dbReference type="Gene3D" id="3.30.40.10">
    <property type="entry name" value="Zinc/RING finger domain, C3HC4 (zinc finger)"/>
    <property type="match status" value="1"/>
</dbReference>
<dbReference type="InterPro" id="IPR016135">
    <property type="entry name" value="UBQ-conjugating_enzyme/RWD"/>
</dbReference>
<evidence type="ECO:0000256" key="2">
    <source>
        <dbReference type="SAM" id="MobiDB-lite"/>
    </source>
</evidence>
<keyword evidence="1" id="KW-0863">Zinc-finger</keyword>
<protein>
    <recommendedName>
        <fullName evidence="7">RING-type domain-containing protein</fullName>
    </recommendedName>
</protein>
<proteinExistence type="predicted"/>
<keyword evidence="1" id="KW-0479">Metal-binding</keyword>
<dbReference type="Pfam" id="PF05773">
    <property type="entry name" value="RWD"/>
    <property type="match status" value="1"/>
</dbReference>
<feature type="domain" description="RWD" evidence="4">
    <location>
        <begin position="13"/>
        <end position="120"/>
    </location>
</feature>
<dbReference type="InterPro" id="IPR013083">
    <property type="entry name" value="Znf_RING/FYVE/PHD"/>
</dbReference>
<dbReference type="InterPro" id="IPR001841">
    <property type="entry name" value="Znf_RING"/>
</dbReference>
<reference evidence="6" key="1">
    <citation type="journal article" date="2016" name="Nature">
        <title>The genome of the seagrass Zostera marina reveals angiosperm adaptation to the sea.</title>
        <authorList>
            <person name="Olsen J.L."/>
            <person name="Rouze P."/>
            <person name="Verhelst B."/>
            <person name="Lin Y.-C."/>
            <person name="Bayer T."/>
            <person name="Collen J."/>
            <person name="Dattolo E."/>
            <person name="De Paoli E."/>
            <person name="Dittami S."/>
            <person name="Maumus F."/>
            <person name="Michel G."/>
            <person name="Kersting A."/>
            <person name="Lauritano C."/>
            <person name="Lohaus R."/>
            <person name="Toepel M."/>
            <person name="Tonon T."/>
            <person name="Vanneste K."/>
            <person name="Amirebrahimi M."/>
            <person name="Brakel J."/>
            <person name="Bostroem C."/>
            <person name="Chovatia M."/>
            <person name="Grimwood J."/>
            <person name="Jenkins J.W."/>
            <person name="Jueterbock A."/>
            <person name="Mraz A."/>
            <person name="Stam W.T."/>
            <person name="Tice H."/>
            <person name="Bornberg-Bauer E."/>
            <person name="Green P.J."/>
            <person name="Pearson G.A."/>
            <person name="Procaccini G."/>
            <person name="Duarte C.M."/>
            <person name="Schmutz J."/>
            <person name="Reusch T.B.H."/>
            <person name="Van de Peer Y."/>
        </authorList>
    </citation>
    <scope>NUCLEOTIDE SEQUENCE [LARGE SCALE GENOMIC DNA]</scope>
    <source>
        <strain evidence="6">cv. Finnish</strain>
    </source>
</reference>
<feature type="domain" description="RING-type" evidence="3">
    <location>
        <begin position="127"/>
        <end position="189"/>
    </location>
</feature>
<keyword evidence="1" id="KW-0862">Zinc</keyword>
<evidence type="ECO:0000256" key="1">
    <source>
        <dbReference type="PROSITE-ProRule" id="PRU00175"/>
    </source>
</evidence>
<gene>
    <name evidence="5" type="ORF">ZOSMA_17G00650</name>
</gene>
<dbReference type="GO" id="GO:0005634">
    <property type="term" value="C:nucleus"/>
    <property type="evidence" value="ECO:0000318"/>
    <property type="project" value="GO_Central"/>
</dbReference>
<evidence type="ECO:0000259" key="4">
    <source>
        <dbReference type="PROSITE" id="PS50908"/>
    </source>
</evidence>
<feature type="region of interest" description="Disordered" evidence="2">
    <location>
        <begin position="305"/>
        <end position="346"/>
    </location>
</feature>
<dbReference type="GO" id="GO:0061630">
    <property type="term" value="F:ubiquitin protein ligase activity"/>
    <property type="evidence" value="ECO:0000318"/>
    <property type="project" value="GO_Central"/>
</dbReference>
<dbReference type="GO" id="GO:0072344">
    <property type="term" value="P:rescue of stalled ribosome"/>
    <property type="evidence" value="ECO:0000318"/>
    <property type="project" value="GO_Central"/>
</dbReference>
<dbReference type="GO" id="GO:0006511">
    <property type="term" value="P:ubiquitin-dependent protein catabolic process"/>
    <property type="evidence" value="ECO:0000318"/>
    <property type="project" value="GO_Central"/>
</dbReference>
<sequence length="346" mass="39375">MSVDEEIISGVMAEVEAVLAMYGDDCCIIRAEFPPHLTVHITPRTAEISSQQFVEAVIGIEAVVKYPEEPPCIYILDSKGLDYKRQQHLIKSIRSKSCDLSSCFMFVALCEDAIEIISEMNYPEGECPLCLYPLYPENKDSIPQPFMKLMSCFHCFHSGCISKWCKWLQQQNDSEGNENTHVGNCPVCRKKFSSKDMEQVGNFLETDSTLLAYNESDSEDEKEFLQCDTENIRRNFFDLTLEIQRKRSGLFEPMKPISIFPRMFLPESRIPVDTISDTSVGSYGEGVHVLAEETTLTTFEGPTEVRKFKNSNSRRSRSYYSKTERKPPPNKKWIPKEGSTSGNSVP</sequence>
<dbReference type="PROSITE" id="PS50908">
    <property type="entry name" value="RWD"/>
    <property type="match status" value="1"/>
</dbReference>
<dbReference type="InterPro" id="IPR006575">
    <property type="entry name" value="RWD_dom"/>
</dbReference>